<dbReference type="Pfam" id="PF02518">
    <property type="entry name" value="HATPase_c"/>
    <property type="match status" value="1"/>
</dbReference>
<keyword evidence="6" id="KW-1185">Reference proteome</keyword>
<reference evidence="6" key="1">
    <citation type="submission" date="2016-09" db="EMBL/GenBank/DDBJ databases">
        <authorList>
            <person name="Wan X."/>
            <person name="Hou S."/>
        </authorList>
    </citation>
    <scope>NUCLEOTIDE SEQUENCE [LARGE SCALE GENOMIC DNA]</scope>
    <source>
        <strain evidence="6">KH87</strain>
    </source>
</reference>
<dbReference type="InterPro" id="IPR004358">
    <property type="entry name" value="Sig_transdc_His_kin-like_C"/>
</dbReference>
<dbReference type="SUPFAM" id="SSF55874">
    <property type="entry name" value="ATPase domain of HSP90 chaperone/DNA topoisomerase II/histidine kinase"/>
    <property type="match status" value="1"/>
</dbReference>
<accession>A0A1E7QA49</accession>
<evidence type="ECO:0000313" key="5">
    <source>
        <dbReference type="EMBL" id="OEY71027.1"/>
    </source>
</evidence>
<dbReference type="RefSeq" id="WP_070050797.1">
    <property type="nucleotide sequence ID" value="NZ_CBCSDO010000004.1"/>
</dbReference>
<proteinExistence type="predicted"/>
<dbReference type="PRINTS" id="PR00344">
    <property type="entry name" value="BCTRLSENSOR"/>
</dbReference>
<protein>
    <recommendedName>
        <fullName evidence="2">histidine kinase</fullName>
        <ecNumber evidence="2">2.7.13.3</ecNumber>
    </recommendedName>
</protein>
<dbReference type="SUPFAM" id="SSF47384">
    <property type="entry name" value="Homodimeric domain of signal transducing histidine kinase"/>
    <property type="match status" value="1"/>
</dbReference>
<evidence type="ECO:0000259" key="4">
    <source>
        <dbReference type="PROSITE" id="PS50109"/>
    </source>
</evidence>
<organism evidence="5 6">
    <name type="scientific">Rheinheimera salexigens</name>
    <dbReference type="NCBI Taxonomy" id="1628148"/>
    <lineage>
        <taxon>Bacteria</taxon>
        <taxon>Pseudomonadati</taxon>
        <taxon>Pseudomonadota</taxon>
        <taxon>Gammaproteobacteria</taxon>
        <taxon>Chromatiales</taxon>
        <taxon>Chromatiaceae</taxon>
        <taxon>Rheinheimera</taxon>
    </lineage>
</organism>
<keyword evidence="3" id="KW-0175">Coiled coil</keyword>
<dbReference type="InterPro" id="IPR005467">
    <property type="entry name" value="His_kinase_dom"/>
</dbReference>
<evidence type="ECO:0000256" key="2">
    <source>
        <dbReference type="ARBA" id="ARBA00012438"/>
    </source>
</evidence>
<dbReference type="InterPro" id="IPR003594">
    <property type="entry name" value="HATPase_dom"/>
</dbReference>
<dbReference type="PANTHER" id="PTHR43065:SF50">
    <property type="entry name" value="HISTIDINE KINASE"/>
    <property type="match status" value="1"/>
</dbReference>
<sequence>MSTEQLEIEGLKQQVKILTEQLMHSEKLASLGQLAAGVAHEINNPIGYVASNLGCLKEYTDSLILLIRRMSEILPIDQSHELKEKYEFDYIIEDLPTLIAQSEAGLQRVIEIIRDLKDFSHLEDAEFVEADLHSGIQSTLNIIANELKYKADLKLNLADIPLISCIPSQINQVLLNFLLNAAQAIDKRGVITINTGFDDNWVWFSVEDNGSGIEKDQLEKIFQPFFTTKDKGQGTGLGLALSRSIVDKHQGILEVKSELGIGSCFTVKLPRIR</sequence>
<feature type="coiled-coil region" evidence="3">
    <location>
        <begin position="1"/>
        <end position="28"/>
    </location>
</feature>
<dbReference type="OrthoDB" id="1931120at2"/>
<dbReference type="SMART" id="SM00387">
    <property type="entry name" value="HATPase_c"/>
    <property type="match status" value="1"/>
</dbReference>
<dbReference type="Gene3D" id="3.30.565.10">
    <property type="entry name" value="Histidine kinase-like ATPase, C-terminal domain"/>
    <property type="match status" value="1"/>
</dbReference>
<dbReference type="InterPro" id="IPR036890">
    <property type="entry name" value="HATPase_C_sf"/>
</dbReference>
<dbReference type="Proteomes" id="UP000242258">
    <property type="component" value="Unassembled WGS sequence"/>
</dbReference>
<feature type="domain" description="Histidine kinase" evidence="4">
    <location>
        <begin position="37"/>
        <end position="273"/>
    </location>
</feature>
<name>A0A1E7QA49_9GAMM</name>
<dbReference type="InterPro" id="IPR036097">
    <property type="entry name" value="HisK_dim/P_sf"/>
</dbReference>
<dbReference type="Gene3D" id="1.10.287.130">
    <property type="match status" value="1"/>
</dbReference>
<dbReference type="STRING" id="1628148.BI198_08865"/>
<comment type="caution">
    <text evidence="5">The sequence shown here is derived from an EMBL/GenBank/DDBJ whole genome shotgun (WGS) entry which is preliminary data.</text>
</comment>
<dbReference type="EC" id="2.7.13.3" evidence="2"/>
<evidence type="ECO:0000256" key="1">
    <source>
        <dbReference type="ARBA" id="ARBA00000085"/>
    </source>
</evidence>
<evidence type="ECO:0000313" key="6">
    <source>
        <dbReference type="Proteomes" id="UP000242258"/>
    </source>
</evidence>
<dbReference type="PROSITE" id="PS50109">
    <property type="entry name" value="HIS_KIN"/>
    <property type="match status" value="1"/>
</dbReference>
<comment type="catalytic activity">
    <reaction evidence="1">
        <text>ATP + protein L-histidine = ADP + protein N-phospho-L-histidine.</text>
        <dbReference type="EC" id="2.7.13.3"/>
    </reaction>
</comment>
<dbReference type="GO" id="GO:0000155">
    <property type="term" value="F:phosphorelay sensor kinase activity"/>
    <property type="evidence" value="ECO:0007669"/>
    <property type="project" value="InterPro"/>
</dbReference>
<gene>
    <name evidence="5" type="ORF">BI198_08865</name>
</gene>
<dbReference type="AlphaFoldDB" id="A0A1E7QA49"/>
<dbReference type="PANTHER" id="PTHR43065">
    <property type="entry name" value="SENSOR HISTIDINE KINASE"/>
    <property type="match status" value="1"/>
</dbReference>
<evidence type="ECO:0000256" key="3">
    <source>
        <dbReference type="SAM" id="Coils"/>
    </source>
</evidence>
<dbReference type="EMBL" id="MKEK01000001">
    <property type="protein sequence ID" value="OEY71027.1"/>
    <property type="molecule type" value="Genomic_DNA"/>
</dbReference>